<name>F4CBB7_SPHS2</name>
<dbReference type="HOGENOM" id="CLU_3405521_0_0_10"/>
<organism evidence="1">
    <name type="scientific">Sphingobacterium sp. (strain 21)</name>
    <dbReference type="NCBI Taxonomy" id="743722"/>
    <lineage>
        <taxon>Bacteria</taxon>
        <taxon>Pseudomonadati</taxon>
        <taxon>Bacteroidota</taxon>
        <taxon>Sphingobacteriia</taxon>
        <taxon>Sphingobacteriales</taxon>
        <taxon>Sphingobacteriaceae</taxon>
        <taxon>Sphingobacterium</taxon>
    </lineage>
</organism>
<dbReference type="EMBL" id="CP002584">
    <property type="protein sequence ID" value="ADZ81528.1"/>
    <property type="molecule type" value="Genomic_DNA"/>
</dbReference>
<accession>F4CBB7</accession>
<gene>
    <name evidence="1" type="ordered locus">Sph21_5036</name>
</gene>
<reference evidence="1" key="1">
    <citation type="submission" date="2011-03" db="EMBL/GenBank/DDBJ databases">
        <title>Complete sequence of Sphingobacterium sp. 21.</title>
        <authorList>
            <consortium name="US DOE Joint Genome Institute"/>
            <person name="Lucas S."/>
            <person name="Copeland A."/>
            <person name="Lapidus A."/>
            <person name="Cheng J.-F."/>
            <person name="Goodwin L."/>
            <person name="Pitluck S."/>
            <person name="Davenport K."/>
            <person name="Detter J.C."/>
            <person name="Han C."/>
            <person name="Tapia R."/>
            <person name="Land M."/>
            <person name="Hauser L."/>
            <person name="Kyrpides N."/>
            <person name="Ivanova N."/>
            <person name="Ovchinnikova G."/>
            <person name="Pagani I."/>
            <person name="Siebers A.K."/>
            <person name="Allgaier M."/>
            <person name="Thelen M.P."/>
            <person name="Hugenholtz P."/>
            <person name="Woyke T."/>
        </authorList>
    </citation>
    <scope>NUCLEOTIDE SEQUENCE</scope>
    <source>
        <strain evidence="1">21</strain>
    </source>
</reference>
<dbReference type="KEGG" id="shg:Sph21_5036"/>
<sequence length="30" mass="3254">MKGLEAYILQFAKLSPTYPCPQPGGQEDNG</sequence>
<proteinExistence type="predicted"/>
<evidence type="ECO:0000313" key="1">
    <source>
        <dbReference type="EMBL" id="ADZ81528.1"/>
    </source>
</evidence>
<dbReference type="STRING" id="743722.Sph21_5036"/>
<protein>
    <submittedName>
        <fullName evidence="1">Uncharacterized protein</fullName>
    </submittedName>
</protein>
<dbReference type="AlphaFoldDB" id="F4CBB7"/>